<dbReference type="Gene3D" id="1.20.91.20">
    <property type="entry name" value="Anaphylotoxins (complement system)"/>
    <property type="match status" value="1"/>
</dbReference>
<dbReference type="SMART" id="SM00104">
    <property type="entry name" value="ANATO"/>
    <property type="match status" value="1"/>
</dbReference>
<dbReference type="PROSITE" id="PS00477">
    <property type="entry name" value="ALPHA_2_MACROGLOBULIN"/>
    <property type="match status" value="1"/>
</dbReference>
<evidence type="ECO:0000256" key="1">
    <source>
        <dbReference type="ARBA" id="ARBA00004613"/>
    </source>
</evidence>
<keyword evidence="6" id="KW-1185">Reference proteome</keyword>
<dbReference type="Gene3D" id="2.60.40.690">
    <property type="entry name" value="Alpha-macroglobulin, receptor-binding domain"/>
    <property type="match status" value="1"/>
</dbReference>
<dbReference type="Pfam" id="PF07677">
    <property type="entry name" value="A2M_recep"/>
    <property type="match status" value="1"/>
</dbReference>
<dbReference type="InterPro" id="IPR013783">
    <property type="entry name" value="Ig-like_fold"/>
</dbReference>
<dbReference type="Pfam" id="PF00207">
    <property type="entry name" value="A2M"/>
    <property type="match status" value="1"/>
</dbReference>
<dbReference type="FunFam" id="2.60.40.1940:FF:000001">
    <property type="entry name" value="Complement component C3"/>
    <property type="match status" value="1"/>
</dbReference>
<dbReference type="Pfam" id="PF17791">
    <property type="entry name" value="MG3"/>
    <property type="match status" value="1"/>
</dbReference>
<dbReference type="SMART" id="SM01361">
    <property type="entry name" value="A2M_recep"/>
    <property type="match status" value="1"/>
</dbReference>
<proteinExistence type="predicted"/>
<dbReference type="OrthoDB" id="6359008at2759"/>
<dbReference type="CDD" id="cd02896">
    <property type="entry name" value="complement_C3_C4_C5"/>
    <property type="match status" value="1"/>
</dbReference>
<evidence type="ECO:0000313" key="6">
    <source>
        <dbReference type="Proteomes" id="UP000586704"/>
    </source>
</evidence>
<dbReference type="InterPro" id="IPR002890">
    <property type="entry name" value="MG2"/>
</dbReference>
<dbReference type="GO" id="GO:0004866">
    <property type="term" value="F:endopeptidase inhibitor activity"/>
    <property type="evidence" value="ECO:0007669"/>
    <property type="project" value="InterPro"/>
</dbReference>
<dbReference type="FunFam" id="2.20.130.20:FF:000005">
    <property type="entry name" value="Complement 4B (Chido blood group)"/>
    <property type="match status" value="1"/>
</dbReference>
<dbReference type="Pfam" id="PF22661">
    <property type="entry name" value="CO4A-B_CUB_C"/>
    <property type="match status" value="1"/>
</dbReference>
<keyword evidence="2" id="KW-0964">Secreted</keyword>
<dbReference type="Pfam" id="PF17789">
    <property type="entry name" value="MG4"/>
    <property type="match status" value="1"/>
</dbReference>
<dbReference type="CDD" id="cd00017">
    <property type="entry name" value="ANATO"/>
    <property type="match status" value="1"/>
</dbReference>
<feature type="non-terminal residue" evidence="5">
    <location>
        <position position="1"/>
    </location>
</feature>
<sequence>QSCIMQNSSCLQDSLLLCCRFLITAPNVVHVGTDETITVQVHGAQQPVQVTAYFRDEAKNQLLSERIVFNLNQNNNYQEMKKIMVKAGALSQSLLKKNSRPYVVLVAESRELAEGSPGSTRLLLSSKRGHIFIQTDKPIYTPSSKVKYRIFILDNAMRPADDTVTVAVLNSKGMVVKKSDQKIKAVFSENFEIPDVAEPGTWKIKAWFHQYKMSNASAEFEVKKYELPSFEVKLIPLQPYYHIWNENFVLEIEAKHSYGKGIQGAAYVRFGIIDENEKKVFIPGLEQQLSIQNGKGRVTLNTQLLEEKLRKSISALEGFYFYVAVTTVETASGEMREEELSNVKFVKSPYAVDLSNTKKYFVPGAPYSVVASVTLIDGSPAASLPVTATVTSSGKPPVKKTALSDKEGLVFFTFNIPGDAQMLQIMAEEGKEKLESPEKSIRAERYQSASQNYLSISIPHTAVAPGDTLRVTLHDIHQSGHGKIDYFYYMVVVKGQTELLGRVPSSDKIINLQITQKMVPAFRLLVYYFSSSQGRREMVADSVWVDVVDGCEGKIKVRTDRETYEPSDSINLLIETDHAGTVALSVVDKAVFILNKKNKLTAKKVFNAMNSYDLGCSAGGGADNIQVFTDVGLAFLSDTIISSAREGYKCRQVTRKQKRSLDFQKKMSGIGIKYRSAALQKCCEDGMKLNPMRFSCAKRLAKVSGSPECRKAFQLCCERATALRRAAKTSSHVGLARYYNDHEEMDVFGETSVNLRSYFPESWWWNLEEVKNPGNHSVKNFAPDSITTWEVQAISISPQKGFCIADPHTFAVLKDFFVSLRLPYSIRRNEQLEIKAVVYNYLPQDLQVVLVVLDGVKGLCTTESPERAVQLKLVVKGNSASPAYFSVVPLTVGQIPISITAFDTDSGRSDSIRKTLNVVAEGVLQREEKTMCINGDLKPHTLDLNRPADMVPGSDSHVFISLKGNIMDEPVENCLSLTGVEKLIRVPKGCAEQTMVTMAPAVYAIEYLDASDQWKDFNPERKEEAISMIEAGYTRVLEFQKVDGSYGAFKTTPSSVWLTAFIVKVLTRCREYISVQDHHLQNSISYLTNHQEEDGSFHDHHPVLDRTMQGGVGSTEEDLALTAFVTIALQQTLQVYQSDDVAQVIRRAVAYMKNQLSGNTDCYSTTITAYALALVQSDSEEAQFAKEKLRGCSTFDEAKQQRYWGSGSDASSVESTAYALLHSLLLPHTGYAAPIAAWLTETRNFGGGYCSTQDTVVALEALSAYSIQTLNTAATNLTVKLGSPGRQKDYRITLTDTDEVIQKQLEFELGRKLEVSVDGKGNGTMSILKVYWSSELKNTTCNDLVLTVQMEGNVKYSETAYYDENGDYEDLMDAEDSESEPLFDIDWFDIHSRRKRDVNSPSKTESLQYKVCVRSTGSDAPKMSLVDLSLLSGLEPDTKDLEQLVMSSDQYIQHFEYREGKVLLYFGELTSGPEPDCISFGAKQINPMGMVQPANAILYDFYNPDRKCSIFYSAPKNSAMLSKLCHANVCQCAEG</sequence>
<dbReference type="InterPro" id="IPR011626">
    <property type="entry name" value="Alpha-macroglobulin_TED"/>
</dbReference>
<dbReference type="SUPFAM" id="SSF47686">
    <property type="entry name" value="Anaphylotoxins (complement system)"/>
    <property type="match status" value="1"/>
</dbReference>
<dbReference type="FunFam" id="2.60.40.10:FF:000155">
    <property type="entry name" value="complement C3 isoform X1"/>
    <property type="match status" value="1"/>
</dbReference>
<dbReference type="SUPFAM" id="SSF48239">
    <property type="entry name" value="Terpenoid cyclases/Protein prenyltransferases"/>
    <property type="match status" value="1"/>
</dbReference>
<dbReference type="InterPro" id="IPR000020">
    <property type="entry name" value="Anaphylatoxin/fibulin"/>
</dbReference>
<dbReference type="Gene3D" id="2.20.130.20">
    <property type="match status" value="1"/>
</dbReference>
<dbReference type="Gene3D" id="2.60.40.1930">
    <property type="match status" value="3"/>
</dbReference>
<keyword evidence="3" id="KW-1015">Disulfide bond</keyword>
<dbReference type="Gene3D" id="1.50.10.20">
    <property type="match status" value="1"/>
</dbReference>
<dbReference type="Pfam" id="PF01821">
    <property type="entry name" value="ANATO"/>
    <property type="match status" value="1"/>
</dbReference>
<dbReference type="SMART" id="SM01359">
    <property type="entry name" value="A2M_N_2"/>
    <property type="match status" value="1"/>
</dbReference>
<dbReference type="PROSITE" id="PS01178">
    <property type="entry name" value="ANAPHYLATOXIN_2"/>
    <property type="match status" value="1"/>
</dbReference>
<dbReference type="PANTHER" id="PTHR11412:SF86">
    <property type="entry name" value="COMPLEMENT C4-A-RELATED"/>
    <property type="match status" value="1"/>
</dbReference>
<dbReference type="InterPro" id="IPR001599">
    <property type="entry name" value="Macroglobln_a2"/>
</dbReference>
<dbReference type="InterPro" id="IPR054587">
    <property type="entry name" value="CO4A-B_CUB_C"/>
</dbReference>
<evidence type="ECO:0000256" key="2">
    <source>
        <dbReference type="ARBA" id="ARBA00022525"/>
    </source>
</evidence>
<dbReference type="FunFam" id="6.20.50.160:FF:000001">
    <property type="entry name" value="Complement component 4"/>
    <property type="match status" value="1"/>
</dbReference>
<dbReference type="PROSITE" id="PS01177">
    <property type="entry name" value="ANAPHYLATOXIN_1"/>
    <property type="match status" value="1"/>
</dbReference>
<dbReference type="InterPro" id="IPR011625">
    <property type="entry name" value="A2M_N_BRD"/>
</dbReference>
<dbReference type="Pfam" id="PF17790">
    <property type="entry name" value="MG1"/>
    <property type="match status" value="1"/>
</dbReference>
<dbReference type="GO" id="GO:0005615">
    <property type="term" value="C:extracellular space"/>
    <property type="evidence" value="ECO:0007669"/>
    <property type="project" value="InterPro"/>
</dbReference>
<dbReference type="InterPro" id="IPR019742">
    <property type="entry name" value="MacrogloblnA2_CS"/>
</dbReference>
<comment type="subcellular location">
    <subcellularLocation>
        <location evidence="1">Secreted</location>
    </subcellularLocation>
</comment>
<name>A0A7L4NAB9_9AVES</name>
<evidence type="ECO:0000313" key="5">
    <source>
        <dbReference type="EMBL" id="NXY86025.1"/>
    </source>
</evidence>
<accession>A0A7L4NAB9</accession>
<dbReference type="Gene3D" id="6.20.50.160">
    <property type="match status" value="1"/>
</dbReference>
<dbReference type="InterPro" id="IPR018081">
    <property type="entry name" value="Anaphylatoxin_comp_syst"/>
</dbReference>
<protein>
    <submittedName>
        <fullName evidence="5">CO4 protein</fullName>
    </submittedName>
</protein>
<feature type="non-terminal residue" evidence="5">
    <location>
        <position position="1535"/>
    </location>
</feature>
<dbReference type="Pfam" id="PF07678">
    <property type="entry name" value="TED_complement"/>
    <property type="match status" value="1"/>
</dbReference>
<dbReference type="EMBL" id="VYZU01043597">
    <property type="protein sequence ID" value="NXY86025.1"/>
    <property type="molecule type" value="Genomic_DNA"/>
</dbReference>
<dbReference type="InterPro" id="IPR041555">
    <property type="entry name" value="MG3"/>
</dbReference>
<dbReference type="GO" id="GO:0006956">
    <property type="term" value="P:complement activation"/>
    <property type="evidence" value="ECO:0007669"/>
    <property type="project" value="TreeGrafter"/>
</dbReference>
<dbReference type="Gene3D" id="2.60.40.1940">
    <property type="match status" value="1"/>
</dbReference>
<dbReference type="Gene3D" id="2.60.120.1540">
    <property type="match status" value="1"/>
</dbReference>
<evidence type="ECO:0000256" key="3">
    <source>
        <dbReference type="ARBA" id="ARBA00023157"/>
    </source>
</evidence>
<gene>
    <name evidence="5" type="primary">C4</name>
    <name evidence="5" type="ORF">CEYCYA_R07926</name>
</gene>
<reference evidence="5 6" key="1">
    <citation type="submission" date="2020-02" db="EMBL/GenBank/DDBJ databases">
        <title>Bird 10,000 Genomes (B10K) Project - Family phase.</title>
        <authorList>
            <person name="Zhang G."/>
        </authorList>
    </citation>
    <scope>NUCLEOTIDE SEQUENCE [LARGE SCALE GENOMIC DNA]</scope>
    <source>
        <strain evidence="5">B10K-DU-013-51</strain>
        <tissue evidence="5">Mixed tissue sample</tissue>
    </source>
</reference>
<dbReference type="InterPro" id="IPR041425">
    <property type="entry name" value="C3/4/5_MG1"/>
</dbReference>
<dbReference type="Pfam" id="PF07703">
    <property type="entry name" value="A2M_BRD"/>
    <property type="match status" value="1"/>
</dbReference>
<organism evidence="5 6">
    <name type="scientific">Ceyx cyanopectus</name>
    <name type="common">Indigo-banded kingfisher</name>
    <dbReference type="NCBI Taxonomy" id="390723"/>
    <lineage>
        <taxon>Eukaryota</taxon>
        <taxon>Metazoa</taxon>
        <taxon>Chordata</taxon>
        <taxon>Craniata</taxon>
        <taxon>Vertebrata</taxon>
        <taxon>Euteleostomi</taxon>
        <taxon>Archelosauria</taxon>
        <taxon>Archosauria</taxon>
        <taxon>Dinosauria</taxon>
        <taxon>Saurischia</taxon>
        <taxon>Theropoda</taxon>
        <taxon>Coelurosauria</taxon>
        <taxon>Aves</taxon>
        <taxon>Neognathae</taxon>
        <taxon>Neoaves</taxon>
        <taxon>Telluraves</taxon>
        <taxon>Coraciimorphae</taxon>
        <taxon>Coraciiformes</taxon>
        <taxon>Alcedinidae</taxon>
        <taxon>Ceyx</taxon>
    </lineage>
</organism>
<feature type="domain" description="Anaphylatoxin-like" evidence="4">
    <location>
        <begin position="682"/>
        <end position="717"/>
    </location>
</feature>
<dbReference type="InterPro" id="IPR040839">
    <property type="entry name" value="MG4"/>
</dbReference>
<evidence type="ECO:0000259" key="4">
    <source>
        <dbReference type="PROSITE" id="PS01178"/>
    </source>
</evidence>
<dbReference type="Pfam" id="PF01835">
    <property type="entry name" value="MG2"/>
    <property type="match status" value="1"/>
</dbReference>
<dbReference type="InterPro" id="IPR036595">
    <property type="entry name" value="A-macroglobulin_rcpt-bd_sf"/>
</dbReference>
<dbReference type="PANTHER" id="PTHR11412">
    <property type="entry name" value="MACROGLOBULIN / COMPLEMENT"/>
    <property type="match status" value="1"/>
</dbReference>
<dbReference type="Gene3D" id="2.60.40.10">
    <property type="entry name" value="Immunoglobulins"/>
    <property type="match status" value="2"/>
</dbReference>
<comment type="caution">
    <text evidence="5">The sequence shown here is derived from an EMBL/GenBank/DDBJ whole genome shotgun (WGS) entry which is preliminary data.</text>
</comment>
<dbReference type="SUPFAM" id="SSF49410">
    <property type="entry name" value="Alpha-macroglobulin receptor domain"/>
    <property type="match status" value="1"/>
</dbReference>
<dbReference type="InterPro" id="IPR008930">
    <property type="entry name" value="Terpenoid_cyclase/PrenylTrfase"/>
</dbReference>
<dbReference type="SMART" id="SM01360">
    <property type="entry name" value="A2M"/>
    <property type="match status" value="1"/>
</dbReference>
<dbReference type="InterPro" id="IPR009048">
    <property type="entry name" value="A-macroglobulin_rcpt-bd"/>
</dbReference>
<dbReference type="InterPro" id="IPR050473">
    <property type="entry name" value="A2M/Complement_sys"/>
</dbReference>
<dbReference type="SMART" id="SM01419">
    <property type="entry name" value="Thiol-ester_cl"/>
    <property type="match status" value="1"/>
</dbReference>
<dbReference type="InterPro" id="IPR047565">
    <property type="entry name" value="Alpha-macroglob_thiol-ester_cl"/>
</dbReference>
<dbReference type="Proteomes" id="UP000586704">
    <property type="component" value="Unassembled WGS sequence"/>
</dbReference>